<dbReference type="InParanoid" id="A0A2J6SP17"/>
<accession>A0A2J6SP17</accession>
<dbReference type="Pfam" id="PF06985">
    <property type="entry name" value="HET"/>
    <property type="match status" value="1"/>
</dbReference>
<dbReference type="InterPro" id="IPR010730">
    <property type="entry name" value="HET"/>
</dbReference>
<dbReference type="STRING" id="1095630.A0A2J6SP17"/>
<gene>
    <name evidence="2" type="ORF">K444DRAFT_668764</name>
</gene>
<reference evidence="2" key="1">
    <citation type="submission" date="2016-04" db="EMBL/GenBank/DDBJ databases">
        <title>A degradative enzymes factory behind the ericoid mycorrhizal symbiosis.</title>
        <authorList>
            <consortium name="DOE Joint Genome Institute"/>
            <person name="Martino E."/>
            <person name="Morin E."/>
            <person name="Grelet G."/>
            <person name="Kuo A."/>
            <person name="Kohler A."/>
            <person name="Daghino S."/>
            <person name="Barry K."/>
            <person name="Choi C."/>
            <person name="Cichocki N."/>
            <person name="Clum A."/>
            <person name="Copeland A."/>
            <person name="Hainaut M."/>
            <person name="Haridas S."/>
            <person name="Labutti K."/>
            <person name="Lindquist E."/>
            <person name="Lipzen A."/>
            <person name="Khouja H.-R."/>
            <person name="Murat C."/>
            <person name="Ohm R."/>
            <person name="Olson A."/>
            <person name="Spatafora J."/>
            <person name="Veneault-Fourrey C."/>
            <person name="Henrissat B."/>
            <person name="Grigoriev I."/>
            <person name="Martin F."/>
            <person name="Perotto S."/>
        </authorList>
    </citation>
    <scope>NUCLEOTIDE SEQUENCE [LARGE SCALE GENOMIC DNA]</scope>
    <source>
        <strain evidence="2">E</strain>
    </source>
</reference>
<dbReference type="RefSeq" id="XP_024729431.1">
    <property type="nucleotide sequence ID" value="XM_024887446.1"/>
</dbReference>
<dbReference type="AlphaFoldDB" id="A0A2J6SP17"/>
<name>A0A2J6SP17_9HELO</name>
<protein>
    <submittedName>
        <fullName evidence="2">HET-domain-containing protein</fullName>
    </submittedName>
</protein>
<feature type="domain" description="Heterokaryon incompatibility" evidence="1">
    <location>
        <begin position="54"/>
        <end position="203"/>
    </location>
</feature>
<dbReference type="PANTHER" id="PTHR24148:SF64">
    <property type="entry name" value="HETEROKARYON INCOMPATIBILITY DOMAIN-CONTAINING PROTEIN"/>
    <property type="match status" value="1"/>
</dbReference>
<evidence type="ECO:0000313" key="2">
    <source>
        <dbReference type="EMBL" id="PMD52527.1"/>
    </source>
</evidence>
<evidence type="ECO:0000259" key="1">
    <source>
        <dbReference type="Pfam" id="PF06985"/>
    </source>
</evidence>
<dbReference type="GeneID" id="36595522"/>
<dbReference type="Proteomes" id="UP000235371">
    <property type="component" value="Unassembled WGS sequence"/>
</dbReference>
<keyword evidence="3" id="KW-1185">Reference proteome</keyword>
<organism evidence="2 3">
    <name type="scientific">Hyaloscypha bicolor E</name>
    <dbReference type="NCBI Taxonomy" id="1095630"/>
    <lineage>
        <taxon>Eukaryota</taxon>
        <taxon>Fungi</taxon>
        <taxon>Dikarya</taxon>
        <taxon>Ascomycota</taxon>
        <taxon>Pezizomycotina</taxon>
        <taxon>Leotiomycetes</taxon>
        <taxon>Helotiales</taxon>
        <taxon>Hyaloscyphaceae</taxon>
        <taxon>Hyaloscypha</taxon>
        <taxon>Hyaloscypha bicolor</taxon>
    </lineage>
</organism>
<evidence type="ECO:0000313" key="3">
    <source>
        <dbReference type="Proteomes" id="UP000235371"/>
    </source>
</evidence>
<sequence length="608" mass="69777">MSIEQVEQFYHKPLNRFTRNSRPFRLLDIQTCSDPSSRIECTLQHANLLKKPPFKALSYVWGDGTIKVPILLDSKRYDVTRNCYAALLRLRELGETTVWIDAICIDQSNKEEISSQIPLMNYIYPAAKDVIVWLGHVEEERKLNSRETESLAVSLLGELLVEDIHIDLFLDIAKSGNCPELRWQAMKIIYGHPWFQRLWTHQELILSTSATFVLDFHTLHFDQFRLATQAIHRASDKFTFRNPPAYITGVFKDDEGFNGGLNRARSRTLACENRHYPPHKRWSVLNHVNMGRLFDCSEPRDRVYALLGLLDAKIRDRVHVDYEKPVEEVYTEFTKLIIESSRSLEVLVDAGLCRGSSSCPTWVQDWNLRQPESKQPSALSYRSYSACCSIRPLGTMIKENSELAIRGIDVDSVLATVEVPGDDLLADSSHHMTGAKGLYAWKEYFKDYPTGCDPLHAWIRTVSADMNGADINARRLSPELVKAYELVHQFGESPEEDQLLIARAQGNDIDEWKKSFVANLYRFQSAVIPASVNRTFFISRKGYMGMGPETMEKEDMICVILGCNVPLVLRKLRDHYLLVGECFVWGLMDGEAMRDKKLRHVLETFCLR</sequence>
<dbReference type="EMBL" id="KZ613902">
    <property type="protein sequence ID" value="PMD52527.1"/>
    <property type="molecule type" value="Genomic_DNA"/>
</dbReference>
<dbReference type="PANTHER" id="PTHR24148">
    <property type="entry name" value="ANKYRIN REPEAT DOMAIN-CONTAINING PROTEIN 39 HOMOLOG-RELATED"/>
    <property type="match status" value="1"/>
</dbReference>
<proteinExistence type="predicted"/>
<dbReference type="OrthoDB" id="3553147at2759"/>
<dbReference type="Pfam" id="PF26639">
    <property type="entry name" value="Het-6_barrel"/>
    <property type="match status" value="1"/>
</dbReference>
<dbReference type="InterPro" id="IPR052895">
    <property type="entry name" value="HetReg/Transcr_Mod"/>
</dbReference>